<dbReference type="Gene3D" id="1.10.10.10">
    <property type="entry name" value="Winged helix-like DNA-binding domain superfamily/Winged helix DNA-binding domain"/>
    <property type="match status" value="1"/>
</dbReference>
<dbReference type="InterPro" id="IPR000524">
    <property type="entry name" value="Tscrpt_reg_HTH_GntR"/>
</dbReference>
<evidence type="ECO:0000259" key="4">
    <source>
        <dbReference type="PROSITE" id="PS50949"/>
    </source>
</evidence>
<sequence>MLLTLIIDININNDISVICKPRGELAVPDDTIARRSNRSSYSPLAAKAAVAFDQLKRDIMLGELRAGEPLTELDLAARFQCSQGTIREALLQLQEEGLVRRQGHRGTQVSACTVDEAVEMFRVRQQIECNGIVRALRHKSRTLVSDLQELADDMAESANSGDELQLAALDRDFHRRIFRDADLPALDPILHRCLVHNHRFKISRSIGSRDLMATALRHRVIVETIEQGDVAAAMQALHHHIATIVDFGPTVFPDADQ</sequence>
<dbReference type="GO" id="GO:0003677">
    <property type="term" value="F:DNA binding"/>
    <property type="evidence" value="ECO:0007669"/>
    <property type="project" value="UniProtKB-KW"/>
</dbReference>
<accession>A0A2P7AR68</accession>
<keyword evidence="6" id="KW-1185">Reference proteome</keyword>
<feature type="domain" description="HTH gntR-type" evidence="4">
    <location>
        <begin position="45"/>
        <end position="112"/>
    </location>
</feature>
<dbReference type="PANTHER" id="PTHR43537:SF24">
    <property type="entry name" value="GLUCONATE OPERON TRANSCRIPTIONAL REPRESSOR"/>
    <property type="match status" value="1"/>
</dbReference>
<dbReference type="SUPFAM" id="SSF46785">
    <property type="entry name" value="Winged helix' DNA-binding domain"/>
    <property type="match status" value="1"/>
</dbReference>
<dbReference type="SMART" id="SM00345">
    <property type="entry name" value="HTH_GNTR"/>
    <property type="match status" value="1"/>
</dbReference>
<evidence type="ECO:0000256" key="1">
    <source>
        <dbReference type="ARBA" id="ARBA00023015"/>
    </source>
</evidence>
<evidence type="ECO:0000256" key="2">
    <source>
        <dbReference type="ARBA" id="ARBA00023125"/>
    </source>
</evidence>
<organism evidence="5 6">
    <name type="scientific">Phyllobacterium endophyticum</name>
    <dbReference type="NCBI Taxonomy" id="1149773"/>
    <lineage>
        <taxon>Bacteria</taxon>
        <taxon>Pseudomonadati</taxon>
        <taxon>Pseudomonadota</taxon>
        <taxon>Alphaproteobacteria</taxon>
        <taxon>Hyphomicrobiales</taxon>
        <taxon>Phyllobacteriaceae</taxon>
        <taxon>Phyllobacterium</taxon>
    </lineage>
</organism>
<dbReference type="InterPro" id="IPR011711">
    <property type="entry name" value="GntR_C"/>
</dbReference>
<dbReference type="SMART" id="SM00895">
    <property type="entry name" value="FCD"/>
    <property type="match status" value="1"/>
</dbReference>
<dbReference type="Pfam" id="PF07729">
    <property type="entry name" value="FCD"/>
    <property type="match status" value="1"/>
</dbReference>
<dbReference type="InterPro" id="IPR008920">
    <property type="entry name" value="TF_FadR/GntR_C"/>
</dbReference>
<gene>
    <name evidence="5" type="ORF">CU100_15085</name>
</gene>
<dbReference type="InterPro" id="IPR036388">
    <property type="entry name" value="WH-like_DNA-bd_sf"/>
</dbReference>
<dbReference type="Pfam" id="PF00392">
    <property type="entry name" value="GntR"/>
    <property type="match status" value="1"/>
</dbReference>
<comment type="caution">
    <text evidence="5">The sequence shown here is derived from an EMBL/GenBank/DDBJ whole genome shotgun (WGS) entry which is preliminary data.</text>
</comment>
<dbReference type="SUPFAM" id="SSF48008">
    <property type="entry name" value="GntR ligand-binding domain-like"/>
    <property type="match status" value="1"/>
</dbReference>
<dbReference type="Gene3D" id="1.20.120.530">
    <property type="entry name" value="GntR ligand-binding domain-like"/>
    <property type="match status" value="1"/>
</dbReference>
<evidence type="ECO:0000256" key="3">
    <source>
        <dbReference type="ARBA" id="ARBA00023163"/>
    </source>
</evidence>
<dbReference type="OrthoDB" id="6087511at2"/>
<dbReference type="Proteomes" id="UP000241158">
    <property type="component" value="Unassembled WGS sequence"/>
</dbReference>
<dbReference type="InterPro" id="IPR036390">
    <property type="entry name" value="WH_DNA-bd_sf"/>
</dbReference>
<dbReference type="EMBL" id="PGGN01000003">
    <property type="protein sequence ID" value="PSH56680.1"/>
    <property type="molecule type" value="Genomic_DNA"/>
</dbReference>
<dbReference type="PANTHER" id="PTHR43537">
    <property type="entry name" value="TRANSCRIPTIONAL REGULATOR, GNTR FAMILY"/>
    <property type="match status" value="1"/>
</dbReference>
<evidence type="ECO:0000313" key="6">
    <source>
        <dbReference type="Proteomes" id="UP000241158"/>
    </source>
</evidence>
<keyword evidence="2" id="KW-0238">DNA-binding</keyword>
<dbReference type="CDD" id="cd07377">
    <property type="entry name" value="WHTH_GntR"/>
    <property type="match status" value="1"/>
</dbReference>
<protein>
    <submittedName>
        <fullName evidence="5">GntR family transcriptional regulator</fullName>
    </submittedName>
</protein>
<reference evidence="6" key="1">
    <citation type="submission" date="2017-11" db="EMBL/GenBank/DDBJ databases">
        <authorList>
            <person name="Kuznetsova I."/>
            <person name="Sazanova A."/>
            <person name="Chirak E."/>
            <person name="Safronova V."/>
            <person name="Willems A."/>
        </authorList>
    </citation>
    <scope>NUCLEOTIDE SEQUENCE [LARGE SCALE GENOMIC DNA]</scope>
    <source>
        <strain evidence="6">PEPV15</strain>
    </source>
</reference>
<evidence type="ECO:0000313" key="5">
    <source>
        <dbReference type="EMBL" id="PSH56680.1"/>
    </source>
</evidence>
<proteinExistence type="predicted"/>
<name>A0A2P7AR68_9HYPH</name>
<dbReference type="GO" id="GO:0003700">
    <property type="term" value="F:DNA-binding transcription factor activity"/>
    <property type="evidence" value="ECO:0007669"/>
    <property type="project" value="InterPro"/>
</dbReference>
<dbReference type="PROSITE" id="PS50949">
    <property type="entry name" value="HTH_GNTR"/>
    <property type="match status" value="1"/>
</dbReference>
<dbReference type="AlphaFoldDB" id="A0A2P7AR68"/>
<keyword evidence="1" id="KW-0805">Transcription regulation</keyword>
<keyword evidence="3" id="KW-0804">Transcription</keyword>